<evidence type="ECO:0000313" key="1">
    <source>
        <dbReference type="EMBL" id="KKS08831.1"/>
    </source>
</evidence>
<comment type="caution">
    <text evidence="1">The sequence shown here is derived from an EMBL/GenBank/DDBJ whole genome shotgun (WGS) entry which is preliminary data.</text>
</comment>
<sequence length="58" mass="6627">MADRLAWSHKTRETNAFGPFRLVRPHFLALVPVLRVDEQGCASRGRLFPNIFEAGDRC</sequence>
<accession>A0A0G0YH03</accession>
<organism evidence="1 2">
    <name type="scientific">candidate division CPR2 bacterium GW2011_GWC1_41_48</name>
    <dbReference type="NCBI Taxonomy" id="1618344"/>
    <lineage>
        <taxon>Bacteria</taxon>
        <taxon>Bacteria division CPR2</taxon>
    </lineage>
</organism>
<protein>
    <submittedName>
        <fullName evidence="1">Uncharacterized protein</fullName>
    </submittedName>
</protein>
<dbReference type="EMBL" id="LCBL01000004">
    <property type="protein sequence ID" value="KKS08831.1"/>
    <property type="molecule type" value="Genomic_DNA"/>
</dbReference>
<dbReference type="AlphaFoldDB" id="A0A0G0YH03"/>
<name>A0A0G0YH03_UNCC2</name>
<gene>
    <name evidence="1" type="ORF">UU65_C0004G0042</name>
</gene>
<evidence type="ECO:0000313" key="2">
    <source>
        <dbReference type="Proteomes" id="UP000033869"/>
    </source>
</evidence>
<reference evidence="1 2" key="1">
    <citation type="journal article" date="2015" name="Nature">
        <title>rRNA introns, odd ribosomes, and small enigmatic genomes across a large radiation of phyla.</title>
        <authorList>
            <person name="Brown C.T."/>
            <person name="Hug L.A."/>
            <person name="Thomas B.C."/>
            <person name="Sharon I."/>
            <person name="Castelle C.J."/>
            <person name="Singh A."/>
            <person name="Wilkins M.J."/>
            <person name="Williams K.H."/>
            <person name="Banfield J.F."/>
        </authorList>
    </citation>
    <scope>NUCLEOTIDE SEQUENCE [LARGE SCALE GENOMIC DNA]</scope>
</reference>
<dbReference type="Proteomes" id="UP000033869">
    <property type="component" value="Unassembled WGS sequence"/>
</dbReference>
<proteinExistence type="predicted"/>